<dbReference type="PROSITE" id="PS51257">
    <property type="entry name" value="PROKAR_LIPOPROTEIN"/>
    <property type="match status" value="1"/>
</dbReference>
<keyword evidence="1" id="KW-0732">Signal</keyword>
<feature type="chain" id="PRO_5006606339" description="Lipoprotein" evidence="1">
    <location>
        <begin position="27"/>
        <end position="203"/>
    </location>
</feature>
<reference evidence="3" key="2">
    <citation type="submission" date="2015-04" db="EMBL/GenBank/DDBJ databases">
        <title>A butyrogenic pathway from the amino acid lysine in a human gut commensal.</title>
        <authorList>
            <person name="de Vos W.M."/>
            <person name="Bui N.T.P."/>
            <person name="Plugge C.M."/>
            <person name="Ritari J."/>
        </authorList>
    </citation>
    <scope>NUCLEOTIDE SEQUENCE [LARGE SCALE GENOMIC DNA]</scope>
    <source>
        <strain evidence="3">AF211</strain>
    </source>
</reference>
<evidence type="ECO:0008006" key="4">
    <source>
        <dbReference type="Google" id="ProtNLM"/>
    </source>
</evidence>
<gene>
    <name evidence="2" type="ORF">IB211_02193</name>
</gene>
<feature type="signal peptide" evidence="1">
    <location>
        <begin position="1"/>
        <end position="26"/>
    </location>
</feature>
<accession>A0A0S2W5E7</accession>
<reference evidence="2 3" key="1">
    <citation type="journal article" date="2015" name="Nat. Commun.">
        <title>Production of butyrate from lysine and the Amadori product fructoselysine by a human gut commensal.</title>
        <authorList>
            <person name="Bui T.P."/>
            <person name="Ritari J."/>
            <person name="Boeren S."/>
            <person name="de Waard P."/>
            <person name="Plugge C.M."/>
            <person name="de Vos W.M."/>
        </authorList>
    </citation>
    <scope>NUCLEOTIDE SEQUENCE [LARGE SCALE GENOMIC DNA]</scope>
    <source>
        <strain evidence="2 3">AF211</strain>
    </source>
</reference>
<proteinExistence type="predicted"/>
<keyword evidence="3" id="KW-1185">Reference proteome</keyword>
<sequence>MKRRIAPLLLLSILVGLLSGCSGQGASDMPFTAGAWSGDHYDSAFLDLRFTLPEGWEASGADQLADMSAAADKALDLQKGGTGEHPESIYHYELSAKDPETGAGVLVLVNAYSASATDYTSGLQKGAEAEGASYTVGSTETVTLAGRRYLMVPLTMEGQETPYQRQYVRKDGDYLITVMLFAPTDSAEAFTEMEGFFTQLSRS</sequence>
<dbReference type="AlphaFoldDB" id="A0A0S2W5E7"/>
<evidence type="ECO:0000313" key="2">
    <source>
        <dbReference type="EMBL" id="ALP94584.1"/>
    </source>
</evidence>
<dbReference type="RefSeq" id="WP_058118040.1">
    <property type="nucleotide sequence ID" value="NZ_CP011307.1"/>
</dbReference>
<evidence type="ECO:0000313" key="3">
    <source>
        <dbReference type="Proteomes" id="UP000064844"/>
    </source>
</evidence>
<dbReference type="Proteomes" id="UP000064844">
    <property type="component" value="Chromosome"/>
</dbReference>
<dbReference type="KEGG" id="ibu:IB211_02193"/>
<protein>
    <recommendedName>
        <fullName evidence="4">Lipoprotein</fullName>
    </recommendedName>
</protein>
<dbReference type="STRING" id="1297617.IB211_02193"/>
<organism evidence="2 3">
    <name type="scientific">Intestinimonas butyriciproducens</name>
    <dbReference type="NCBI Taxonomy" id="1297617"/>
    <lineage>
        <taxon>Bacteria</taxon>
        <taxon>Bacillati</taxon>
        <taxon>Bacillota</taxon>
        <taxon>Clostridia</taxon>
        <taxon>Eubacteriales</taxon>
        <taxon>Intestinimonas</taxon>
    </lineage>
</organism>
<name>A0A0S2W5E7_9FIRM</name>
<dbReference type="EMBL" id="CP011307">
    <property type="protein sequence ID" value="ALP94584.1"/>
    <property type="molecule type" value="Genomic_DNA"/>
</dbReference>
<evidence type="ECO:0000256" key="1">
    <source>
        <dbReference type="SAM" id="SignalP"/>
    </source>
</evidence>